<keyword evidence="9" id="KW-0406">Ion transport</keyword>
<feature type="transmembrane region" description="Helical" evidence="14">
    <location>
        <begin position="321"/>
        <end position="343"/>
    </location>
</feature>
<reference evidence="15 16" key="1">
    <citation type="submission" date="2019-06" db="EMBL/GenBank/DDBJ databases">
        <authorList>
            <person name="Srinivasan S."/>
        </authorList>
    </citation>
    <scope>NUCLEOTIDE SEQUENCE [LARGE SCALE GENOMIC DNA]</scope>
    <source>
        <strain evidence="15 16">17J68-5</strain>
    </source>
</reference>
<feature type="transmembrane region" description="Helical" evidence="14">
    <location>
        <begin position="75"/>
        <end position="100"/>
    </location>
</feature>
<keyword evidence="5 14" id="KW-0812">Transmembrane</keyword>
<evidence type="ECO:0000256" key="1">
    <source>
        <dbReference type="ARBA" id="ARBA00004651"/>
    </source>
</evidence>
<keyword evidence="16" id="KW-1185">Reference proteome</keyword>
<dbReference type="Pfam" id="PF00474">
    <property type="entry name" value="SSF"/>
    <property type="match status" value="1"/>
</dbReference>
<feature type="transmembrane region" description="Helical" evidence="14">
    <location>
        <begin position="478"/>
        <end position="498"/>
    </location>
</feature>
<evidence type="ECO:0000256" key="8">
    <source>
        <dbReference type="ARBA" id="ARBA00023053"/>
    </source>
</evidence>
<evidence type="ECO:0000256" key="13">
    <source>
        <dbReference type="RuleBase" id="RU362091"/>
    </source>
</evidence>
<dbReference type="GO" id="GO:0006814">
    <property type="term" value="P:sodium ion transport"/>
    <property type="evidence" value="ECO:0007669"/>
    <property type="project" value="UniProtKB-KW"/>
</dbReference>
<keyword evidence="10 14" id="KW-0472">Membrane</keyword>
<keyword evidence="6" id="KW-0769">Symport</keyword>
<dbReference type="Gene3D" id="1.20.1730.10">
    <property type="entry name" value="Sodium/glucose cotransporter"/>
    <property type="match status" value="1"/>
</dbReference>
<dbReference type="InterPro" id="IPR050277">
    <property type="entry name" value="Sodium:Solute_Symporter"/>
</dbReference>
<feature type="transmembrane region" description="Helical" evidence="14">
    <location>
        <begin position="244"/>
        <end position="260"/>
    </location>
</feature>
<comment type="catalytic activity">
    <reaction evidence="12">
        <text>L-proline(in) + Na(+)(in) = L-proline(out) + Na(+)(out)</text>
        <dbReference type="Rhea" id="RHEA:28967"/>
        <dbReference type="ChEBI" id="CHEBI:29101"/>
        <dbReference type="ChEBI" id="CHEBI:60039"/>
    </reaction>
</comment>
<feature type="transmembrane region" description="Helical" evidence="14">
    <location>
        <begin position="384"/>
        <end position="401"/>
    </location>
</feature>
<gene>
    <name evidence="15" type="ORF">FHG12_01060</name>
</gene>
<feature type="transmembrane region" description="Helical" evidence="14">
    <location>
        <begin position="164"/>
        <end position="182"/>
    </location>
</feature>
<keyword evidence="11" id="KW-0739">Sodium transport</keyword>
<evidence type="ECO:0000256" key="3">
    <source>
        <dbReference type="ARBA" id="ARBA00022448"/>
    </source>
</evidence>
<evidence type="ECO:0000256" key="2">
    <source>
        <dbReference type="ARBA" id="ARBA00006434"/>
    </source>
</evidence>
<accession>A0A5B7ZW79</accession>
<evidence type="ECO:0000256" key="4">
    <source>
        <dbReference type="ARBA" id="ARBA00022475"/>
    </source>
</evidence>
<feature type="transmembrane region" description="Helical" evidence="14">
    <location>
        <begin position="445"/>
        <end position="463"/>
    </location>
</feature>
<feature type="transmembrane region" description="Helical" evidence="14">
    <location>
        <begin position="421"/>
        <end position="438"/>
    </location>
</feature>
<evidence type="ECO:0000256" key="10">
    <source>
        <dbReference type="ARBA" id="ARBA00023136"/>
    </source>
</evidence>
<keyword evidence="8" id="KW-0915">Sodium</keyword>
<dbReference type="AlphaFoldDB" id="A0A5B7ZW79"/>
<dbReference type="PANTHER" id="PTHR48086">
    <property type="entry name" value="SODIUM/PROLINE SYMPORTER-RELATED"/>
    <property type="match status" value="1"/>
</dbReference>
<feature type="transmembrane region" description="Helical" evidence="14">
    <location>
        <begin position="280"/>
        <end position="301"/>
    </location>
</feature>
<dbReference type="EMBL" id="CP040896">
    <property type="protein sequence ID" value="QDA58776.1"/>
    <property type="molecule type" value="Genomic_DNA"/>
</dbReference>
<dbReference type="OrthoDB" id="1400010at2"/>
<evidence type="ECO:0000256" key="7">
    <source>
        <dbReference type="ARBA" id="ARBA00022989"/>
    </source>
</evidence>
<keyword evidence="4" id="KW-1003">Cell membrane</keyword>
<dbReference type="GO" id="GO:0005886">
    <property type="term" value="C:plasma membrane"/>
    <property type="evidence" value="ECO:0007669"/>
    <property type="project" value="UniProtKB-SubCell"/>
</dbReference>
<comment type="subcellular location">
    <subcellularLocation>
        <location evidence="1">Cell membrane</location>
        <topology evidence="1">Multi-pass membrane protein</topology>
    </subcellularLocation>
</comment>
<feature type="transmembrane region" description="Helical" evidence="14">
    <location>
        <begin position="41"/>
        <end position="69"/>
    </location>
</feature>
<protein>
    <submittedName>
        <fullName evidence="15">Sodium:solute symporter</fullName>
    </submittedName>
</protein>
<evidence type="ECO:0000256" key="12">
    <source>
        <dbReference type="ARBA" id="ARBA00033708"/>
    </source>
</evidence>
<feature type="transmembrane region" description="Helical" evidence="14">
    <location>
        <begin position="194"/>
        <end position="212"/>
    </location>
</feature>
<evidence type="ECO:0000313" key="15">
    <source>
        <dbReference type="EMBL" id="QDA58776.1"/>
    </source>
</evidence>
<dbReference type="Proteomes" id="UP000305398">
    <property type="component" value="Chromosome"/>
</dbReference>
<keyword evidence="7 14" id="KW-1133">Transmembrane helix</keyword>
<proteinExistence type="inferred from homology"/>
<feature type="transmembrane region" description="Helical" evidence="14">
    <location>
        <begin position="132"/>
        <end position="152"/>
    </location>
</feature>
<dbReference type="GO" id="GO:0015293">
    <property type="term" value="F:symporter activity"/>
    <property type="evidence" value="ECO:0007669"/>
    <property type="project" value="UniProtKB-KW"/>
</dbReference>
<evidence type="ECO:0000313" key="16">
    <source>
        <dbReference type="Proteomes" id="UP000305398"/>
    </source>
</evidence>
<organism evidence="15 16">
    <name type="scientific">Hymenobacter jejuensis</name>
    <dbReference type="NCBI Taxonomy" id="2502781"/>
    <lineage>
        <taxon>Bacteria</taxon>
        <taxon>Pseudomonadati</taxon>
        <taxon>Bacteroidota</taxon>
        <taxon>Cytophagia</taxon>
        <taxon>Cytophagales</taxon>
        <taxon>Hymenobacteraceae</taxon>
        <taxon>Hymenobacter</taxon>
    </lineage>
</organism>
<evidence type="ECO:0000256" key="5">
    <source>
        <dbReference type="ARBA" id="ARBA00022692"/>
    </source>
</evidence>
<dbReference type="PROSITE" id="PS50283">
    <property type="entry name" value="NA_SOLUT_SYMP_3"/>
    <property type="match status" value="1"/>
</dbReference>
<comment type="similarity">
    <text evidence="2 13">Belongs to the sodium:solute symporter (SSF) (TC 2.A.21) family.</text>
</comment>
<evidence type="ECO:0000256" key="11">
    <source>
        <dbReference type="ARBA" id="ARBA00023201"/>
    </source>
</evidence>
<sequence>MNGIASSQTITATAILLLVYAGLTLFFVVRGARRTGSMADYAVGSVNFSPVAVGLSLAASMTSAATFIINPGFVALYGLSGVLSFGIVMPLAAFVSLIVLTKGFRKHGQTVKALTMAQWMGSRYQSPFLTRYFAVLSLLLITFIVLICVGITRVLSQALDVQPVYVLVGLVVFVFGYMMFGGANSMVYTNTLQVGLKLVVAVVLLGSGYRHFSEGVHGFLAKLSAIDPALVHSVNPQSYFFRDYFEIIFCQIIVGIAIVCQPHTITKSLLLKSDKDVNRYLLTAVVVLTLFFMVVFTGLYARLAFPNLMVNGQALKMDAIIPAYVLSEFPVYLTLLVVLGLAASGISTLEGLIQSLSTTITADLIRPAVGEKFFSGQTGHRREIIINRSVIVLLAVVSILLSYNQITHPNLSVAVFAQNGVYAYFAAAFIPVFFGILFKDAPRMAVVAASIVAIGVHFTVYYAELTPYMHAPVKNPGVPAALAILSSALVGSVLFIILRRNKQNEPVYSGRSPSAMHALADDRMP</sequence>
<feature type="transmembrane region" description="Helical" evidence="14">
    <location>
        <begin position="12"/>
        <end position="29"/>
    </location>
</feature>
<dbReference type="InterPro" id="IPR001734">
    <property type="entry name" value="Na/solute_symporter"/>
</dbReference>
<dbReference type="KEGG" id="hyj:FHG12_01060"/>
<name>A0A5B7ZW79_9BACT</name>
<evidence type="ECO:0000256" key="14">
    <source>
        <dbReference type="SAM" id="Phobius"/>
    </source>
</evidence>
<evidence type="ECO:0000256" key="9">
    <source>
        <dbReference type="ARBA" id="ARBA00023065"/>
    </source>
</evidence>
<keyword evidence="3" id="KW-0813">Transport</keyword>
<dbReference type="RefSeq" id="WP_139513742.1">
    <property type="nucleotide sequence ID" value="NZ_CP040896.1"/>
</dbReference>
<dbReference type="PANTHER" id="PTHR48086:SF3">
    <property type="entry name" value="SODIUM_PROLINE SYMPORTER"/>
    <property type="match status" value="1"/>
</dbReference>
<evidence type="ECO:0000256" key="6">
    <source>
        <dbReference type="ARBA" id="ARBA00022847"/>
    </source>
</evidence>
<dbReference type="InterPro" id="IPR038377">
    <property type="entry name" value="Na/Glc_symporter_sf"/>
</dbReference>